<dbReference type="InterPro" id="IPR050400">
    <property type="entry name" value="Bact_Cytoskel_RodZ"/>
</dbReference>
<keyword evidence="1" id="KW-1133">Transmembrane helix</keyword>
<evidence type="ECO:0000259" key="2">
    <source>
        <dbReference type="Pfam" id="PF13464"/>
    </source>
</evidence>
<sequence>MSNELKSASSVKTGKKFSEKRNNIGFTIEEISEKIFINKDYISAIEKGNYSIFPSESFAKAYFNKYKNFLKISPEFPSLFDQKIEKKHKKISNEIAFENSFDFIFNNLYVIVAIALIVIFGIYYLFKSEPLSDVVPQENINVNNVAEIVENVNQKNQSSTSTQNIDKNLILEFSGESWIELYVENELVEAQIFSNGDIYERQIEIPFKIIVGNADFVKGSYNNTEIDFLTNANRLTGVNTINF</sequence>
<proteinExistence type="predicted"/>
<comment type="caution">
    <text evidence="3">The sequence shown here is derived from an EMBL/GenBank/DDBJ whole genome shotgun (WGS) entry which is preliminary data.</text>
</comment>
<dbReference type="PANTHER" id="PTHR34475">
    <property type="match status" value="1"/>
</dbReference>
<organism evidence="3 4">
    <name type="scientific">SAR86 cluster bacterium</name>
    <dbReference type="NCBI Taxonomy" id="2030880"/>
    <lineage>
        <taxon>Bacteria</taxon>
        <taxon>Pseudomonadati</taxon>
        <taxon>Pseudomonadota</taxon>
        <taxon>Gammaproteobacteria</taxon>
        <taxon>SAR86 cluster</taxon>
    </lineage>
</organism>
<evidence type="ECO:0000256" key="1">
    <source>
        <dbReference type="SAM" id="Phobius"/>
    </source>
</evidence>
<keyword evidence="1" id="KW-0472">Membrane</keyword>
<feature type="transmembrane region" description="Helical" evidence="1">
    <location>
        <begin position="108"/>
        <end position="126"/>
    </location>
</feature>
<keyword evidence="1" id="KW-0812">Transmembrane</keyword>
<dbReference type="GO" id="GO:0003677">
    <property type="term" value="F:DNA binding"/>
    <property type="evidence" value="ECO:0007669"/>
    <property type="project" value="InterPro"/>
</dbReference>
<evidence type="ECO:0000313" key="3">
    <source>
        <dbReference type="EMBL" id="RZO27082.1"/>
    </source>
</evidence>
<feature type="domain" description="Cytoskeleton protein RodZ-like C-terminal" evidence="2">
    <location>
        <begin position="171"/>
        <end position="232"/>
    </location>
</feature>
<protein>
    <submittedName>
        <fullName evidence="3">Helix-turn-helix domain-containing protein</fullName>
    </submittedName>
</protein>
<evidence type="ECO:0000313" key="4">
    <source>
        <dbReference type="Proteomes" id="UP000318710"/>
    </source>
</evidence>
<dbReference type="InterPro" id="IPR025194">
    <property type="entry name" value="RodZ-like_C"/>
</dbReference>
<dbReference type="AlphaFoldDB" id="A0A520N0R5"/>
<dbReference type="InterPro" id="IPR010982">
    <property type="entry name" value="Lambda_DNA-bd_dom_sf"/>
</dbReference>
<dbReference type="InterPro" id="IPR001387">
    <property type="entry name" value="Cro/C1-type_HTH"/>
</dbReference>
<dbReference type="Gene3D" id="1.10.260.40">
    <property type="entry name" value="lambda repressor-like DNA-binding domains"/>
    <property type="match status" value="1"/>
</dbReference>
<dbReference type="CDD" id="cd00093">
    <property type="entry name" value="HTH_XRE"/>
    <property type="match status" value="1"/>
</dbReference>
<reference evidence="3 4" key="1">
    <citation type="submission" date="2019-02" db="EMBL/GenBank/DDBJ databases">
        <title>Prokaryotic population dynamics and viral predation in marine succession experiment using metagenomics: the confinement effect.</title>
        <authorList>
            <person name="Haro-Moreno J.M."/>
            <person name="Rodriguez-Valera F."/>
            <person name="Lopez-Perez M."/>
        </authorList>
    </citation>
    <scope>NUCLEOTIDE SEQUENCE [LARGE SCALE GENOMIC DNA]</scope>
    <source>
        <strain evidence="3">MED-G160</strain>
    </source>
</reference>
<dbReference type="Proteomes" id="UP000318710">
    <property type="component" value="Unassembled WGS sequence"/>
</dbReference>
<name>A0A520N0R5_9GAMM</name>
<dbReference type="EMBL" id="SHBF01000019">
    <property type="protein sequence ID" value="RZO27082.1"/>
    <property type="molecule type" value="Genomic_DNA"/>
</dbReference>
<dbReference type="Pfam" id="PF13413">
    <property type="entry name" value="HTH_25"/>
    <property type="match status" value="1"/>
</dbReference>
<accession>A0A520N0R5</accession>
<gene>
    <name evidence="3" type="ORF">EVA93_03440</name>
</gene>
<dbReference type="PANTHER" id="PTHR34475:SF1">
    <property type="entry name" value="CYTOSKELETON PROTEIN RODZ"/>
    <property type="match status" value="1"/>
</dbReference>
<dbReference type="SUPFAM" id="SSF47413">
    <property type="entry name" value="lambda repressor-like DNA-binding domains"/>
    <property type="match status" value="1"/>
</dbReference>
<dbReference type="Pfam" id="PF13464">
    <property type="entry name" value="RodZ_C"/>
    <property type="match status" value="1"/>
</dbReference>